<dbReference type="AlphaFoldDB" id="A0A7V0Z3K7"/>
<sequence>MEELEKFKKCLVEAIELAYEEEKKVIEGSAFIYETDVNGNYIPGTKVYWEKEFSGCGFARLQPSVETARLFRKILRKMDDCYRNYIGPHLISMKKNGRIWEIVIDDRTYSNGHIRRLQTFYSKIAEYLAKFGYKIDTKVRLD</sequence>
<reference evidence="1" key="1">
    <citation type="journal article" date="2020" name="mSystems">
        <title>Genome- and Community-Level Interaction Insights into Carbon Utilization and Element Cycling Functions of Hydrothermarchaeota in Hydrothermal Sediment.</title>
        <authorList>
            <person name="Zhou Z."/>
            <person name="Liu Y."/>
            <person name="Xu W."/>
            <person name="Pan J."/>
            <person name="Luo Z.H."/>
            <person name="Li M."/>
        </authorList>
    </citation>
    <scope>NUCLEOTIDE SEQUENCE [LARGE SCALE GENOMIC DNA]</scope>
    <source>
        <strain evidence="1">SpSt-258</strain>
    </source>
</reference>
<accession>A0A7V0Z3K7</accession>
<evidence type="ECO:0000313" key="1">
    <source>
        <dbReference type="EMBL" id="HDY58016.1"/>
    </source>
</evidence>
<protein>
    <submittedName>
        <fullName evidence="1">Uncharacterized protein</fullName>
    </submittedName>
</protein>
<proteinExistence type="predicted"/>
<name>A0A7V0Z3K7_UNCW3</name>
<dbReference type="EMBL" id="DSKY01000002">
    <property type="protein sequence ID" value="HDY58016.1"/>
    <property type="molecule type" value="Genomic_DNA"/>
</dbReference>
<gene>
    <name evidence="1" type="ORF">ENP86_00450</name>
</gene>
<comment type="caution">
    <text evidence="1">The sequence shown here is derived from an EMBL/GenBank/DDBJ whole genome shotgun (WGS) entry which is preliminary data.</text>
</comment>
<organism evidence="1">
    <name type="scientific">candidate division WOR-3 bacterium</name>
    <dbReference type="NCBI Taxonomy" id="2052148"/>
    <lineage>
        <taxon>Bacteria</taxon>
        <taxon>Bacteria division WOR-3</taxon>
    </lineage>
</organism>